<dbReference type="InterPro" id="IPR021109">
    <property type="entry name" value="Peptidase_aspartic_dom_sf"/>
</dbReference>
<dbReference type="InterPro" id="IPR036875">
    <property type="entry name" value="Znf_CCHC_sf"/>
</dbReference>
<comment type="caution">
    <text evidence="5">The sequence shown here is derived from an EMBL/GenBank/DDBJ whole genome shotgun (WGS) entry which is preliminary data.</text>
</comment>
<dbReference type="GO" id="GO:0003676">
    <property type="term" value="F:nucleic acid binding"/>
    <property type="evidence" value="ECO:0007669"/>
    <property type="project" value="InterPro"/>
</dbReference>
<proteinExistence type="predicted"/>
<dbReference type="PROSITE" id="PS50158">
    <property type="entry name" value="ZF_CCHC"/>
    <property type="match status" value="1"/>
</dbReference>
<keyword evidence="2" id="KW-0863">Zinc-finger</keyword>
<dbReference type="AlphaFoldDB" id="A0A1Q3EL96"/>
<keyword evidence="2" id="KW-0862">Zinc</keyword>
<evidence type="ECO:0000256" key="2">
    <source>
        <dbReference type="PROSITE-ProRule" id="PRU00047"/>
    </source>
</evidence>
<name>A0A1Q3EL96_LENED</name>
<dbReference type="SUPFAM" id="SSF57756">
    <property type="entry name" value="Retrovirus zinc finger-like domains"/>
    <property type="match status" value="1"/>
</dbReference>
<dbReference type="InterPro" id="IPR005162">
    <property type="entry name" value="Retrotrans_gag_dom"/>
</dbReference>
<reference evidence="5 6" key="2">
    <citation type="submission" date="2017-02" db="EMBL/GenBank/DDBJ databases">
        <title>A genome survey and senescence transcriptome analysis in Lentinula edodes.</title>
        <authorList>
            <person name="Sakamoto Y."/>
            <person name="Nakade K."/>
            <person name="Sato S."/>
            <person name="Yoshida Y."/>
            <person name="Miyazaki K."/>
            <person name="Natsume S."/>
            <person name="Konno N."/>
        </authorList>
    </citation>
    <scope>NUCLEOTIDE SEQUENCE [LARGE SCALE GENOMIC DNA]</scope>
    <source>
        <strain evidence="5 6">NBRC 111202</strain>
    </source>
</reference>
<evidence type="ECO:0000256" key="3">
    <source>
        <dbReference type="SAM" id="MobiDB-lite"/>
    </source>
</evidence>
<dbReference type="SMART" id="SM00343">
    <property type="entry name" value="ZnF_C2HC"/>
    <property type="match status" value="1"/>
</dbReference>
<dbReference type="EMBL" id="BDGU01000546">
    <property type="protein sequence ID" value="GAW07965.1"/>
    <property type="molecule type" value="Genomic_DNA"/>
</dbReference>
<organism evidence="5 6">
    <name type="scientific">Lentinula edodes</name>
    <name type="common">Shiitake mushroom</name>
    <name type="synonym">Lentinus edodes</name>
    <dbReference type="NCBI Taxonomy" id="5353"/>
    <lineage>
        <taxon>Eukaryota</taxon>
        <taxon>Fungi</taxon>
        <taxon>Dikarya</taxon>
        <taxon>Basidiomycota</taxon>
        <taxon>Agaricomycotina</taxon>
        <taxon>Agaricomycetes</taxon>
        <taxon>Agaricomycetidae</taxon>
        <taxon>Agaricales</taxon>
        <taxon>Marasmiineae</taxon>
        <taxon>Omphalotaceae</taxon>
        <taxon>Lentinula</taxon>
    </lineage>
</organism>
<sequence length="626" mass="71064">MAEVIEQLRAVLPPEMFEVITPIFTGLAHRLTESENRVAELQQGHISMEQLSASFREALSHNPSPPVQPVPPPQVHPATARAPLRTGLPIFRGRPEDNARAFTSIAKDLLQATHISLDDWGVIISGCFRDAALTWYLAKKQENGDKPLTWDKLEKDLLAQFDNPSRTDDIRTKLVKCNYKNNVSDFITQFQKLEMQLPPTEMTFGDRKFNFFRSIPYDLCFHIANSQPASMAEVYEAARIWERHHRISGRTSDPRRNHPSHTSNSSNHPSSATLTPARSHVSSNDPTPMDLDTFSLRPMVPKNNKFKFRCYNCNKPGHYSKDCRLPDRRKERFNGNSQGPIRRTPQSMFFMGESLPLRPGIHRAARKTHPYQLPLLIRRTAEKSATPAKASLQEVDSFLQACMPESKPLISKPAQNEVFTFSFDDDQNIGLPVYLAMLYGPRLPNKPWKHEAILRAFGISDTGAHWNYITRKSAELVRAKIFDLVEPRTIAGAGHTVTKSFCRFWIWIGPIKEEICAYILEADSGFRHDFLLGRSFLASHNVIFNWDDNSMTIVAPNTGVAVRIKPKQISGLKKRELYHTESRSAGYTPLPAEEFTYTKDEDVASIEAVIERTGSMQAFAIKFHIL</sequence>
<evidence type="ECO:0000259" key="4">
    <source>
        <dbReference type="PROSITE" id="PS50158"/>
    </source>
</evidence>
<dbReference type="STRING" id="5353.A0A1Q3EL96"/>
<evidence type="ECO:0000313" key="5">
    <source>
        <dbReference type="EMBL" id="GAW07965.1"/>
    </source>
</evidence>
<reference evidence="5 6" key="1">
    <citation type="submission" date="2016-08" db="EMBL/GenBank/DDBJ databases">
        <authorList>
            <consortium name="Lentinula edodes genome sequencing consortium"/>
            <person name="Sakamoto Y."/>
            <person name="Nakade K."/>
            <person name="Sato S."/>
            <person name="Yoshida Y."/>
            <person name="Miyazaki K."/>
            <person name="Natsume S."/>
            <person name="Konno N."/>
        </authorList>
    </citation>
    <scope>NUCLEOTIDE SEQUENCE [LARGE SCALE GENOMIC DNA]</scope>
    <source>
        <strain evidence="5 6">NBRC 111202</strain>
    </source>
</reference>
<feature type="domain" description="CCHC-type" evidence="4">
    <location>
        <begin position="309"/>
        <end position="324"/>
    </location>
</feature>
<feature type="region of interest" description="Disordered" evidence="3">
    <location>
        <begin position="247"/>
        <end position="296"/>
    </location>
</feature>
<dbReference type="Gene3D" id="4.10.60.10">
    <property type="entry name" value="Zinc finger, CCHC-type"/>
    <property type="match status" value="1"/>
</dbReference>
<accession>A0A1Q3EL96</accession>
<dbReference type="GO" id="GO:0006397">
    <property type="term" value="P:mRNA processing"/>
    <property type="evidence" value="ECO:0007669"/>
    <property type="project" value="UniProtKB-KW"/>
</dbReference>
<dbReference type="Pfam" id="PF00098">
    <property type="entry name" value="zf-CCHC"/>
    <property type="match status" value="1"/>
</dbReference>
<keyword evidence="2" id="KW-0479">Metal-binding</keyword>
<evidence type="ECO:0000256" key="1">
    <source>
        <dbReference type="ARBA" id="ARBA00022664"/>
    </source>
</evidence>
<keyword evidence="6" id="KW-1185">Reference proteome</keyword>
<dbReference type="GO" id="GO:0008270">
    <property type="term" value="F:zinc ion binding"/>
    <property type="evidence" value="ECO:0007669"/>
    <property type="project" value="UniProtKB-KW"/>
</dbReference>
<protein>
    <submittedName>
        <fullName evidence="5">Retrotransposable element Tf2 protein type</fullName>
    </submittedName>
</protein>
<evidence type="ECO:0000313" key="6">
    <source>
        <dbReference type="Proteomes" id="UP000188533"/>
    </source>
</evidence>
<dbReference type="Pfam" id="PF03732">
    <property type="entry name" value="Retrotrans_gag"/>
    <property type="match status" value="1"/>
</dbReference>
<keyword evidence="1" id="KW-0507">mRNA processing</keyword>
<dbReference type="Gene3D" id="2.40.70.10">
    <property type="entry name" value="Acid Proteases"/>
    <property type="match status" value="1"/>
</dbReference>
<gene>
    <name evidence="5" type="ORF">LENED_009996</name>
</gene>
<dbReference type="InterPro" id="IPR001878">
    <property type="entry name" value="Znf_CCHC"/>
</dbReference>
<dbReference type="SUPFAM" id="SSF50630">
    <property type="entry name" value="Acid proteases"/>
    <property type="match status" value="1"/>
</dbReference>
<feature type="compositionally biased region" description="Low complexity" evidence="3">
    <location>
        <begin position="260"/>
        <end position="271"/>
    </location>
</feature>
<feature type="compositionally biased region" description="Polar residues" evidence="3">
    <location>
        <begin position="272"/>
        <end position="286"/>
    </location>
</feature>
<dbReference type="Proteomes" id="UP000188533">
    <property type="component" value="Unassembled WGS sequence"/>
</dbReference>